<protein>
    <submittedName>
        <fullName evidence="2">Carboxymuconolactone decarboxylase family protein</fullName>
    </submittedName>
</protein>
<dbReference type="RefSeq" id="WP_286289770.1">
    <property type="nucleotide sequence ID" value="NZ_JASXSZ010000005.1"/>
</dbReference>
<name>A0ABT7N294_9MICO</name>
<sequence>MRLPEIERGDTLAHRLLIRMISRMSGYRLPDAARVAFYDTAYAGPALGAWTQATMRGPSSWSVSERELMAAQIASWNSCPFCVGAHGAIAVKGMDRALVDAVLADYRAAPISDRLRAALAFLDRMTNHSVTADDARAALDAGLSVQDLEDAAAVGAVFAIITRNANALDYEIPSAADFDRAADMLLKRGYG</sequence>
<evidence type="ECO:0000259" key="1">
    <source>
        <dbReference type="Pfam" id="PF02627"/>
    </source>
</evidence>
<dbReference type="EMBL" id="JASXSZ010000005">
    <property type="protein sequence ID" value="MDL9980812.1"/>
    <property type="molecule type" value="Genomic_DNA"/>
</dbReference>
<gene>
    <name evidence="2" type="ORF">QSV35_15845</name>
</gene>
<accession>A0ABT7N294</accession>
<dbReference type="Gene3D" id="1.20.1290.10">
    <property type="entry name" value="AhpD-like"/>
    <property type="match status" value="1"/>
</dbReference>
<evidence type="ECO:0000313" key="3">
    <source>
        <dbReference type="Proteomes" id="UP001235064"/>
    </source>
</evidence>
<feature type="domain" description="Carboxymuconolactone decarboxylase-like" evidence="1">
    <location>
        <begin position="50"/>
        <end position="123"/>
    </location>
</feature>
<dbReference type="Proteomes" id="UP001235064">
    <property type="component" value="Unassembled WGS sequence"/>
</dbReference>
<reference evidence="2 3" key="1">
    <citation type="submission" date="2023-06" db="EMBL/GenBank/DDBJ databases">
        <title>Microbacterium sp. nov., isolated from a waste landfill.</title>
        <authorList>
            <person name="Wen W."/>
        </authorList>
    </citation>
    <scope>NUCLEOTIDE SEQUENCE [LARGE SCALE GENOMIC DNA]</scope>
    <source>
        <strain evidence="2 3">ASV49</strain>
    </source>
</reference>
<proteinExistence type="predicted"/>
<dbReference type="PANTHER" id="PTHR35446">
    <property type="entry name" value="SI:CH211-175M2.5"/>
    <property type="match status" value="1"/>
</dbReference>
<dbReference type="InterPro" id="IPR029032">
    <property type="entry name" value="AhpD-like"/>
</dbReference>
<comment type="caution">
    <text evidence="2">The sequence shown here is derived from an EMBL/GenBank/DDBJ whole genome shotgun (WGS) entry which is preliminary data.</text>
</comment>
<evidence type="ECO:0000313" key="2">
    <source>
        <dbReference type="EMBL" id="MDL9980812.1"/>
    </source>
</evidence>
<dbReference type="SUPFAM" id="SSF69118">
    <property type="entry name" value="AhpD-like"/>
    <property type="match status" value="1"/>
</dbReference>
<keyword evidence="3" id="KW-1185">Reference proteome</keyword>
<dbReference type="InterPro" id="IPR003779">
    <property type="entry name" value="CMD-like"/>
</dbReference>
<dbReference type="Pfam" id="PF02627">
    <property type="entry name" value="CMD"/>
    <property type="match status" value="1"/>
</dbReference>
<dbReference type="PANTHER" id="PTHR35446:SF2">
    <property type="entry name" value="CARBOXYMUCONOLACTONE DECARBOXYLASE-LIKE DOMAIN-CONTAINING PROTEIN"/>
    <property type="match status" value="1"/>
</dbReference>
<organism evidence="2 3">
    <name type="scientific">Microbacterium candidum</name>
    <dbReference type="NCBI Taxonomy" id="3041922"/>
    <lineage>
        <taxon>Bacteria</taxon>
        <taxon>Bacillati</taxon>
        <taxon>Actinomycetota</taxon>
        <taxon>Actinomycetes</taxon>
        <taxon>Micrococcales</taxon>
        <taxon>Microbacteriaceae</taxon>
        <taxon>Microbacterium</taxon>
    </lineage>
</organism>